<dbReference type="SUPFAM" id="SSF55174">
    <property type="entry name" value="Alpha-L RNA-binding motif"/>
    <property type="match status" value="1"/>
</dbReference>
<dbReference type="InterPro" id="IPR036986">
    <property type="entry name" value="S4_RNA-bd_sf"/>
</dbReference>
<dbReference type="AlphaFoldDB" id="A0A2T0LGZ6"/>
<dbReference type="InterPro" id="IPR012677">
    <property type="entry name" value="Nucleotide-bd_a/b_plait_sf"/>
</dbReference>
<dbReference type="Gene3D" id="3.30.1370.160">
    <property type="match status" value="1"/>
</dbReference>
<evidence type="ECO:0000313" key="4">
    <source>
        <dbReference type="Proteomes" id="UP000237797"/>
    </source>
</evidence>
<keyword evidence="4" id="KW-1185">Reference proteome</keyword>
<protein>
    <submittedName>
        <fullName evidence="3">RNA-binding protein YlmH</fullName>
    </submittedName>
</protein>
<dbReference type="InterPro" id="IPR002942">
    <property type="entry name" value="S4_RNA-bd"/>
</dbReference>
<dbReference type="Gene3D" id="3.10.290.10">
    <property type="entry name" value="RNA-binding S4 domain"/>
    <property type="match status" value="1"/>
</dbReference>
<dbReference type="Pfam" id="PF01479">
    <property type="entry name" value="S4"/>
    <property type="match status" value="1"/>
</dbReference>
<comment type="caution">
    <text evidence="3">The sequence shown here is derived from an EMBL/GenBank/DDBJ whole genome shotgun (WGS) entry which is preliminary data.</text>
</comment>
<evidence type="ECO:0000259" key="2">
    <source>
        <dbReference type="SMART" id="SM00363"/>
    </source>
</evidence>
<sequence>MSRRESAIWEHFHPEEHPFVERVLDWTDRAARGQPVRTPFLDPRGKAIVESLVGQGGEIQPFFDGGYEGAERCRCLIAPWWISPKEEAFGLSFLSVRTGRRSGHLRHPDVLGALLGLGIKREMIGDILISQDSQEGCFVIVAHEIADFVVLHLDRIGSESVSLELCDRDDLVVPERRVEQWTVTVASLRVDALVSSVFRLSRAKASEAIRSGKCRVNWQVTEDPSRTLGEGDTVSLRGWGRFRVDAVEGKTKKGRFRVRVEQPR</sequence>
<dbReference type="InterPro" id="IPR040591">
    <property type="entry name" value="RqcP2_RBD"/>
</dbReference>
<dbReference type="Pfam" id="PF17774">
    <property type="entry name" value="YlmH_RBD"/>
    <property type="match status" value="1"/>
</dbReference>
<dbReference type="PANTHER" id="PTHR13633:SF3">
    <property type="entry name" value="MITOCHONDRIAL TRANSCRIPTION RESCUE FACTOR 1"/>
    <property type="match status" value="1"/>
</dbReference>
<reference evidence="3 4" key="1">
    <citation type="submission" date="2018-03" db="EMBL/GenBank/DDBJ databases">
        <title>Genomic Encyclopedia of Archaeal and Bacterial Type Strains, Phase II (KMG-II): from individual species to whole genera.</title>
        <authorList>
            <person name="Goeker M."/>
        </authorList>
    </citation>
    <scope>NUCLEOTIDE SEQUENCE [LARGE SCALE GENOMIC DNA]</scope>
    <source>
        <strain evidence="3 4">DSM 44946</strain>
    </source>
</reference>
<dbReference type="Gene3D" id="3.30.70.330">
    <property type="match status" value="1"/>
</dbReference>
<dbReference type="CDD" id="cd00165">
    <property type="entry name" value="S4"/>
    <property type="match status" value="1"/>
</dbReference>
<organism evidence="3 4">
    <name type="scientific">Planifilum fimeticola</name>
    <dbReference type="NCBI Taxonomy" id="201975"/>
    <lineage>
        <taxon>Bacteria</taxon>
        <taxon>Bacillati</taxon>
        <taxon>Bacillota</taxon>
        <taxon>Bacilli</taxon>
        <taxon>Bacillales</taxon>
        <taxon>Thermoactinomycetaceae</taxon>
        <taxon>Planifilum</taxon>
    </lineage>
</organism>
<keyword evidence="1" id="KW-0694">RNA-binding</keyword>
<dbReference type="GO" id="GO:0003723">
    <property type="term" value="F:RNA binding"/>
    <property type="evidence" value="ECO:0007669"/>
    <property type="project" value="UniProtKB-KW"/>
</dbReference>
<proteinExistence type="predicted"/>
<evidence type="ECO:0000256" key="1">
    <source>
        <dbReference type="PROSITE-ProRule" id="PRU00182"/>
    </source>
</evidence>
<dbReference type="Proteomes" id="UP000237797">
    <property type="component" value="Unassembled WGS sequence"/>
</dbReference>
<dbReference type="PROSITE" id="PS50889">
    <property type="entry name" value="S4"/>
    <property type="match status" value="1"/>
</dbReference>
<dbReference type="EMBL" id="PVNE01000005">
    <property type="protein sequence ID" value="PRX41606.1"/>
    <property type="molecule type" value="Genomic_DNA"/>
</dbReference>
<name>A0A2T0LGZ6_9BACL</name>
<feature type="domain" description="RNA-binding S4" evidence="2">
    <location>
        <begin position="188"/>
        <end position="245"/>
    </location>
</feature>
<evidence type="ECO:0000313" key="3">
    <source>
        <dbReference type="EMBL" id="PRX41606.1"/>
    </source>
</evidence>
<dbReference type="SMART" id="SM00363">
    <property type="entry name" value="S4"/>
    <property type="match status" value="1"/>
</dbReference>
<dbReference type="PANTHER" id="PTHR13633">
    <property type="entry name" value="MITOCHONDRIAL TRANSCRIPTION RESCUE FACTOR 1"/>
    <property type="match status" value="1"/>
</dbReference>
<accession>A0A2T0LGZ6</accession>
<dbReference type="OrthoDB" id="9812787at2"/>
<gene>
    <name evidence="3" type="ORF">CLV97_10533</name>
</gene>